<gene>
    <name evidence="1" type="ORF">ALC57_13487</name>
</gene>
<evidence type="ECO:0000313" key="1">
    <source>
        <dbReference type="EMBL" id="KYN14320.1"/>
    </source>
</evidence>
<dbReference type="AlphaFoldDB" id="A0A195DN39"/>
<reference evidence="1 2" key="1">
    <citation type="submission" date="2015-09" db="EMBL/GenBank/DDBJ databases">
        <title>Trachymyrmex cornetzi WGS genome.</title>
        <authorList>
            <person name="Nygaard S."/>
            <person name="Hu H."/>
            <person name="Boomsma J."/>
            <person name="Zhang G."/>
        </authorList>
    </citation>
    <scope>NUCLEOTIDE SEQUENCE [LARGE SCALE GENOMIC DNA]</scope>
    <source>
        <strain evidence="1">Tcor2-1</strain>
        <tissue evidence="1">Whole body</tissue>
    </source>
</reference>
<evidence type="ECO:0000313" key="2">
    <source>
        <dbReference type="Proteomes" id="UP000078492"/>
    </source>
</evidence>
<organism evidence="1 2">
    <name type="scientific">Trachymyrmex cornetzi</name>
    <dbReference type="NCBI Taxonomy" id="471704"/>
    <lineage>
        <taxon>Eukaryota</taxon>
        <taxon>Metazoa</taxon>
        <taxon>Ecdysozoa</taxon>
        <taxon>Arthropoda</taxon>
        <taxon>Hexapoda</taxon>
        <taxon>Insecta</taxon>
        <taxon>Pterygota</taxon>
        <taxon>Neoptera</taxon>
        <taxon>Endopterygota</taxon>
        <taxon>Hymenoptera</taxon>
        <taxon>Apocrita</taxon>
        <taxon>Aculeata</taxon>
        <taxon>Formicoidea</taxon>
        <taxon>Formicidae</taxon>
        <taxon>Myrmicinae</taxon>
        <taxon>Trachymyrmex</taxon>
    </lineage>
</organism>
<name>A0A195DN39_9HYME</name>
<keyword evidence="2" id="KW-1185">Reference proteome</keyword>
<dbReference type="EMBL" id="KQ980713">
    <property type="protein sequence ID" value="KYN14320.1"/>
    <property type="molecule type" value="Genomic_DNA"/>
</dbReference>
<accession>A0A195DN39</accession>
<proteinExistence type="predicted"/>
<protein>
    <submittedName>
        <fullName evidence="1">Uncharacterized protein</fullName>
    </submittedName>
</protein>
<dbReference type="Proteomes" id="UP000078492">
    <property type="component" value="Unassembled WGS sequence"/>
</dbReference>
<sequence>MNEGMASSRRWRRWWSSNRGCLQRAGGDRGTTGDRWLGEGVTVGTFLLRQPYLPSDSQAILARRRCAADAFRTLVAFLCPLRRRYEGEKERRRGVSDDAHMGMIGVRRGVLGGAEREHAKDEEGEEDRVVEAVRYRERRARVVCARHGHWPKPSTNVPLFLYRAFTCLVTLIIPEKSILQHLLSPFAPVVLLFHPLCDYARGGSLSCKELGLQVSSRRTWMEIDVNVPRKQPPSVLPFTPSHLPHPFALFLSTEHHTDDHRCCLKEHPPRASRGS</sequence>